<dbReference type="EMBL" id="LAZR01004090">
    <property type="protein sequence ID" value="KKN11895.1"/>
    <property type="molecule type" value="Genomic_DNA"/>
</dbReference>
<name>A0A0F9MX96_9ZZZZ</name>
<accession>A0A0F9MX96</accession>
<evidence type="ECO:0000313" key="1">
    <source>
        <dbReference type="EMBL" id="KKN11895.1"/>
    </source>
</evidence>
<reference evidence="1" key="1">
    <citation type="journal article" date="2015" name="Nature">
        <title>Complex archaea that bridge the gap between prokaryotes and eukaryotes.</title>
        <authorList>
            <person name="Spang A."/>
            <person name="Saw J.H."/>
            <person name="Jorgensen S.L."/>
            <person name="Zaremba-Niedzwiedzka K."/>
            <person name="Martijn J."/>
            <person name="Lind A.E."/>
            <person name="van Eijk R."/>
            <person name="Schleper C."/>
            <person name="Guy L."/>
            <person name="Ettema T.J."/>
        </authorList>
    </citation>
    <scope>NUCLEOTIDE SEQUENCE</scope>
</reference>
<protein>
    <submittedName>
        <fullName evidence="1">Uncharacterized protein</fullName>
    </submittedName>
</protein>
<sequence length="145" mass="16912">MCGGVYFEYQGNVLRQYFPNPKAVLPIQKKDGSLILLPWGRRQSQIGNLPMGGWARLDSIYGGRWDKFFPKPLKIPVLSFMEKDFEGHPHWYDLNKGQYLQGLLARDNNEQRIYVVTIESALEDSQIHSRWVRVVQNGEPTKNRY</sequence>
<comment type="caution">
    <text evidence="1">The sequence shown here is derived from an EMBL/GenBank/DDBJ whole genome shotgun (WGS) entry which is preliminary data.</text>
</comment>
<organism evidence="1">
    <name type="scientific">marine sediment metagenome</name>
    <dbReference type="NCBI Taxonomy" id="412755"/>
    <lineage>
        <taxon>unclassified sequences</taxon>
        <taxon>metagenomes</taxon>
        <taxon>ecological metagenomes</taxon>
    </lineage>
</organism>
<gene>
    <name evidence="1" type="ORF">LCGC14_1021940</name>
</gene>
<proteinExistence type="predicted"/>
<dbReference type="AlphaFoldDB" id="A0A0F9MX96"/>